<evidence type="ECO:0000313" key="1">
    <source>
        <dbReference type="EMBL" id="PWA93868.1"/>
    </source>
</evidence>
<comment type="caution">
    <text evidence="1">The sequence shown here is derived from an EMBL/GenBank/DDBJ whole genome shotgun (WGS) entry which is preliminary data.</text>
</comment>
<sequence>MSYKGSKSSASTEPAYVGYAEVVSCEPVNNTVSYRGSGAQKGTYETKSYQSYNDKQTGSYGRVTATEKASSGDFHWKNGTSGTRSEYKQTETVRYGDKSGYTEVYNEQRVRDVRYENNYGGKNVVSYGSGNSGAKSGYGGGYGSGSGASYGGGYGGYDQYDDEYDSDY</sequence>
<accession>A0A2U1Q792</accession>
<keyword evidence="2" id="KW-1185">Reference proteome</keyword>
<name>A0A2U1Q792_ARTAN</name>
<dbReference type="AlphaFoldDB" id="A0A2U1Q792"/>
<dbReference type="OrthoDB" id="1429861at2759"/>
<proteinExistence type="predicted"/>
<evidence type="ECO:0000313" key="2">
    <source>
        <dbReference type="Proteomes" id="UP000245207"/>
    </source>
</evidence>
<dbReference type="EMBL" id="PKPP01000350">
    <property type="protein sequence ID" value="PWA93868.1"/>
    <property type="molecule type" value="Genomic_DNA"/>
</dbReference>
<gene>
    <name evidence="1" type="ORF">CTI12_AA066170</name>
</gene>
<protein>
    <submittedName>
        <fullName evidence="1">Uncharacterized protein</fullName>
    </submittedName>
</protein>
<dbReference type="Proteomes" id="UP000245207">
    <property type="component" value="Unassembled WGS sequence"/>
</dbReference>
<organism evidence="1 2">
    <name type="scientific">Artemisia annua</name>
    <name type="common">Sweet wormwood</name>
    <dbReference type="NCBI Taxonomy" id="35608"/>
    <lineage>
        <taxon>Eukaryota</taxon>
        <taxon>Viridiplantae</taxon>
        <taxon>Streptophyta</taxon>
        <taxon>Embryophyta</taxon>
        <taxon>Tracheophyta</taxon>
        <taxon>Spermatophyta</taxon>
        <taxon>Magnoliopsida</taxon>
        <taxon>eudicotyledons</taxon>
        <taxon>Gunneridae</taxon>
        <taxon>Pentapetalae</taxon>
        <taxon>asterids</taxon>
        <taxon>campanulids</taxon>
        <taxon>Asterales</taxon>
        <taxon>Asteraceae</taxon>
        <taxon>Asteroideae</taxon>
        <taxon>Anthemideae</taxon>
        <taxon>Artemisiinae</taxon>
        <taxon>Artemisia</taxon>
    </lineage>
</organism>
<reference evidence="1 2" key="1">
    <citation type="journal article" date="2018" name="Mol. Plant">
        <title>The genome of Artemisia annua provides insight into the evolution of Asteraceae family and artemisinin biosynthesis.</title>
        <authorList>
            <person name="Shen Q."/>
            <person name="Zhang L."/>
            <person name="Liao Z."/>
            <person name="Wang S."/>
            <person name="Yan T."/>
            <person name="Shi P."/>
            <person name="Liu M."/>
            <person name="Fu X."/>
            <person name="Pan Q."/>
            <person name="Wang Y."/>
            <person name="Lv Z."/>
            <person name="Lu X."/>
            <person name="Zhang F."/>
            <person name="Jiang W."/>
            <person name="Ma Y."/>
            <person name="Chen M."/>
            <person name="Hao X."/>
            <person name="Li L."/>
            <person name="Tang Y."/>
            <person name="Lv G."/>
            <person name="Zhou Y."/>
            <person name="Sun X."/>
            <person name="Brodelius P.E."/>
            <person name="Rose J.K.C."/>
            <person name="Tang K."/>
        </authorList>
    </citation>
    <scope>NUCLEOTIDE SEQUENCE [LARGE SCALE GENOMIC DNA]</scope>
    <source>
        <strain evidence="2">cv. Huhao1</strain>
        <tissue evidence="1">Leaf</tissue>
    </source>
</reference>